<feature type="transmembrane region" description="Helical" evidence="1">
    <location>
        <begin position="12"/>
        <end position="31"/>
    </location>
</feature>
<dbReference type="AlphaFoldDB" id="A0A381QI92"/>
<name>A0A381QI92_9ZZZZ</name>
<feature type="transmembrane region" description="Helical" evidence="1">
    <location>
        <begin position="43"/>
        <end position="63"/>
    </location>
</feature>
<feature type="transmembrane region" description="Helical" evidence="1">
    <location>
        <begin position="169"/>
        <end position="189"/>
    </location>
</feature>
<feature type="transmembrane region" description="Helical" evidence="1">
    <location>
        <begin position="137"/>
        <end position="157"/>
    </location>
</feature>
<organism evidence="2">
    <name type="scientific">marine metagenome</name>
    <dbReference type="NCBI Taxonomy" id="408172"/>
    <lineage>
        <taxon>unclassified sequences</taxon>
        <taxon>metagenomes</taxon>
        <taxon>ecological metagenomes</taxon>
    </lineage>
</organism>
<protein>
    <recommendedName>
        <fullName evidence="3">HXXEE domain-containing protein</fullName>
    </recommendedName>
</protein>
<sequence>MNPLFDHPYVLTMQNVFLLGLLIASAILIFLKRNNSPYLLTSLPLFALTFHQVEEYIISPALFGEAYHFLNWAYRSGLEILPVEVVAINLGAITAALILYLFKPSTKLFALIFLFANSMSLANAALHLGVATLQTDFSPGMITALLLFLPLFVKSVLIASERLVSINTIFALSICGFIVHFGLIARVNIF</sequence>
<dbReference type="EMBL" id="UINC01001341">
    <property type="protein sequence ID" value="SUZ78129.1"/>
    <property type="molecule type" value="Genomic_DNA"/>
</dbReference>
<keyword evidence="1" id="KW-0472">Membrane</keyword>
<dbReference type="Pfam" id="PF13787">
    <property type="entry name" value="HXXEE"/>
    <property type="match status" value="1"/>
</dbReference>
<reference evidence="2" key="1">
    <citation type="submission" date="2018-05" db="EMBL/GenBank/DDBJ databases">
        <authorList>
            <person name="Lanie J.A."/>
            <person name="Ng W.-L."/>
            <person name="Kazmierczak K.M."/>
            <person name="Andrzejewski T.M."/>
            <person name="Davidsen T.M."/>
            <person name="Wayne K.J."/>
            <person name="Tettelin H."/>
            <person name="Glass J.I."/>
            <person name="Rusch D."/>
            <person name="Podicherti R."/>
            <person name="Tsui H.-C.T."/>
            <person name="Winkler M.E."/>
        </authorList>
    </citation>
    <scope>NUCLEOTIDE SEQUENCE</scope>
</reference>
<keyword evidence="1" id="KW-0812">Transmembrane</keyword>
<gene>
    <name evidence="2" type="ORF">METZ01_LOCUS30983</name>
</gene>
<feature type="transmembrane region" description="Helical" evidence="1">
    <location>
        <begin position="83"/>
        <end position="102"/>
    </location>
</feature>
<evidence type="ECO:0000256" key="1">
    <source>
        <dbReference type="SAM" id="Phobius"/>
    </source>
</evidence>
<accession>A0A381QI92</accession>
<proteinExistence type="predicted"/>
<evidence type="ECO:0008006" key="3">
    <source>
        <dbReference type="Google" id="ProtNLM"/>
    </source>
</evidence>
<dbReference type="InterPro" id="IPR025671">
    <property type="entry name" value="HXXEE"/>
</dbReference>
<feature type="transmembrane region" description="Helical" evidence="1">
    <location>
        <begin position="109"/>
        <end position="131"/>
    </location>
</feature>
<evidence type="ECO:0000313" key="2">
    <source>
        <dbReference type="EMBL" id="SUZ78129.1"/>
    </source>
</evidence>
<keyword evidence="1" id="KW-1133">Transmembrane helix</keyword>